<dbReference type="InterPro" id="IPR002481">
    <property type="entry name" value="FUR"/>
</dbReference>
<evidence type="ECO:0000256" key="7">
    <source>
        <dbReference type="ARBA" id="ARBA00022833"/>
    </source>
</evidence>
<evidence type="ECO:0000256" key="4">
    <source>
        <dbReference type="ARBA" id="ARBA00022490"/>
    </source>
</evidence>
<comment type="cofactor">
    <cofactor evidence="12">
        <name>Mn(2+)</name>
        <dbReference type="ChEBI" id="CHEBI:29035"/>
    </cofactor>
    <cofactor evidence="12">
        <name>Fe(2+)</name>
        <dbReference type="ChEBI" id="CHEBI:29033"/>
    </cofactor>
    <text evidence="12">Binds 1 Mn(2+) or Fe(2+) ion per subunit.</text>
</comment>
<dbReference type="PATRIC" id="fig|1125718.3.peg.2764"/>
<comment type="subunit">
    <text evidence="3">Homodimer.</text>
</comment>
<keyword evidence="9" id="KW-0238">DNA-binding</keyword>
<dbReference type="PANTHER" id="PTHR33202">
    <property type="entry name" value="ZINC UPTAKE REGULATION PROTEIN"/>
    <property type="match status" value="1"/>
</dbReference>
<dbReference type="GO" id="GO:0005829">
    <property type="term" value="C:cytosol"/>
    <property type="evidence" value="ECO:0007669"/>
    <property type="project" value="TreeGrafter"/>
</dbReference>
<evidence type="ECO:0000256" key="12">
    <source>
        <dbReference type="PIRSR" id="PIRSR602481-2"/>
    </source>
</evidence>
<keyword evidence="7 11" id="KW-0862">Zinc</keyword>
<protein>
    <submittedName>
        <fullName evidence="14">Ferric uptake regulator family protein</fullName>
    </submittedName>
</protein>
<keyword evidence="8" id="KW-0805">Transcription regulation</keyword>
<evidence type="ECO:0000256" key="2">
    <source>
        <dbReference type="ARBA" id="ARBA00007957"/>
    </source>
</evidence>
<proteinExistence type="inferred from homology"/>
<evidence type="ECO:0000256" key="3">
    <source>
        <dbReference type="ARBA" id="ARBA00011738"/>
    </source>
</evidence>
<evidence type="ECO:0000256" key="10">
    <source>
        <dbReference type="ARBA" id="ARBA00023163"/>
    </source>
</evidence>
<evidence type="ECO:0000256" key="8">
    <source>
        <dbReference type="ARBA" id="ARBA00023015"/>
    </source>
</evidence>
<feature type="binding site" evidence="12">
    <location>
        <position position="127"/>
    </location>
    <ligand>
        <name>Fe cation</name>
        <dbReference type="ChEBI" id="CHEBI:24875"/>
    </ligand>
</feature>
<keyword evidence="4" id="KW-0963">Cytoplasm</keyword>
<name>J0WJR4_9ACTO</name>
<feature type="binding site" evidence="11">
    <location>
        <position position="98"/>
    </location>
    <ligand>
        <name>Zn(2+)</name>
        <dbReference type="ChEBI" id="CHEBI:29105"/>
    </ligand>
</feature>
<dbReference type="InterPro" id="IPR036388">
    <property type="entry name" value="WH-like_DNA-bd_sf"/>
</dbReference>
<dbReference type="GO" id="GO:0008270">
    <property type="term" value="F:zinc ion binding"/>
    <property type="evidence" value="ECO:0007669"/>
    <property type="project" value="TreeGrafter"/>
</dbReference>
<evidence type="ECO:0000256" key="9">
    <source>
        <dbReference type="ARBA" id="ARBA00023125"/>
    </source>
</evidence>
<comment type="caution">
    <text evidence="14">The sequence shown here is derived from an EMBL/GenBank/DDBJ whole genome shotgun (WGS) entry which is preliminary data.</text>
</comment>
<dbReference type="SUPFAM" id="SSF46785">
    <property type="entry name" value="Winged helix' DNA-binding domain"/>
    <property type="match status" value="1"/>
</dbReference>
<evidence type="ECO:0000256" key="13">
    <source>
        <dbReference type="SAM" id="MobiDB-lite"/>
    </source>
</evidence>
<comment type="cofactor">
    <cofactor evidence="11">
        <name>Zn(2+)</name>
        <dbReference type="ChEBI" id="CHEBI:29105"/>
    </cofactor>
    <text evidence="11">Binds 1 zinc ion per subunit.</text>
</comment>
<evidence type="ECO:0000313" key="15">
    <source>
        <dbReference type="Proteomes" id="UP000002941"/>
    </source>
</evidence>
<dbReference type="RefSeq" id="WP_008733705.1">
    <property type="nucleotide sequence ID" value="NZ_AKFT01000214.1"/>
</dbReference>
<dbReference type="PANTHER" id="PTHR33202:SF2">
    <property type="entry name" value="FERRIC UPTAKE REGULATION PROTEIN"/>
    <property type="match status" value="1"/>
</dbReference>
<dbReference type="GO" id="GO:0003700">
    <property type="term" value="F:DNA-binding transcription factor activity"/>
    <property type="evidence" value="ECO:0007669"/>
    <property type="project" value="InterPro"/>
</dbReference>
<comment type="subcellular location">
    <subcellularLocation>
        <location evidence="1">Cytoplasm</location>
    </subcellularLocation>
</comment>
<reference evidence="14 15" key="1">
    <citation type="submission" date="2012-05" db="EMBL/GenBank/DDBJ databases">
        <authorList>
            <person name="Harkins D.M."/>
            <person name="Madupu R."/>
            <person name="Durkin A.S."/>
            <person name="Torralba M."/>
            <person name="Methe B."/>
            <person name="Sutton G.G."/>
            <person name="Nelson K.E."/>
        </authorList>
    </citation>
    <scope>NUCLEOTIDE SEQUENCE [LARGE SCALE GENOMIC DNA]</scope>
    <source>
        <strain evidence="14 15">F0489</strain>
    </source>
</reference>
<feature type="binding site" evidence="11">
    <location>
        <position position="138"/>
    </location>
    <ligand>
        <name>Zn(2+)</name>
        <dbReference type="ChEBI" id="CHEBI:29105"/>
    </ligand>
</feature>
<evidence type="ECO:0000256" key="1">
    <source>
        <dbReference type="ARBA" id="ARBA00004496"/>
    </source>
</evidence>
<dbReference type="Gene3D" id="1.10.10.10">
    <property type="entry name" value="Winged helix-like DNA-binding domain superfamily/Winged helix DNA-binding domain"/>
    <property type="match status" value="1"/>
</dbReference>
<keyword evidence="5" id="KW-0678">Repressor</keyword>
<dbReference type="GO" id="GO:0000976">
    <property type="term" value="F:transcription cis-regulatory region binding"/>
    <property type="evidence" value="ECO:0007669"/>
    <property type="project" value="TreeGrafter"/>
</dbReference>
<keyword evidence="10" id="KW-0804">Transcription</keyword>
<keyword evidence="15" id="KW-1185">Reference proteome</keyword>
<evidence type="ECO:0000313" key="14">
    <source>
        <dbReference type="EMBL" id="EJF36781.1"/>
    </source>
</evidence>
<feature type="binding site" evidence="12">
    <location>
        <position position="89"/>
    </location>
    <ligand>
        <name>Fe cation</name>
        <dbReference type="ChEBI" id="CHEBI:24875"/>
    </ligand>
</feature>
<dbReference type="Proteomes" id="UP000002941">
    <property type="component" value="Unassembled WGS sequence"/>
</dbReference>
<evidence type="ECO:0000256" key="5">
    <source>
        <dbReference type="ARBA" id="ARBA00022491"/>
    </source>
</evidence>
<organism evidence="14 15">
    <name type="scientific">Actinomyces massiliensis F0489</name>
    <dbReference type="NCBI Taxonomy" id="1125718"/>
    <lineage>
        <taxon>Bacteria</taxon>
        <taxon>Bacillati</taxon>
        <taxon>Actinomycetota</taxon>
        <taxon>Actinomycetes</taxon>
        <taxon>Actinomycetales</taxon>
        <taxon>Actinomycetaceae</taxon>
        <taxon>Actinomyces</taxon>
    </lineage>
</organism>
<dbReference type="InterPro" id="IPR036390">
    <property type="entry name" value="WH_DNA-bd_sf"/>
</dbReference>
<accession>J0WJR4</accession>
<sequence length="166" mass="18103">MTMTRSTAGSTSARPRATWQRAAVNDILQRTEEFRSAQQIHAALESEGTKVGLATVYRNLTAMAESGEVDQVRNAEGETLYRCCHEPEHHHHIVCRSCGHTVEVSGGELEAWIASVSAAHGFTQMEHTAEFFGLCADCSERSNRSAKAATPTIAVEQSPGEDRSSR</sequence>
<dbReference type="GO" id="GO:1900376">
    <property type="term" value="P:regulation of secondary metabolite biosynthetic process"/>
    <property type="evidence" value="ECO:0007669"/>
    <property type="project" value="TreeGrafter"/>
</dbReference>
<keyword evidence="6 11" id="KW-0479">Metal-binding</keyword>
<dbReference type="InterPro" id="IPR043135">
    <property type="entry name" value="Fur_C"/>
</dbReference>
<feature type="region of interest" description="Disordered" evidence="13">
    <location>
        <begin position="143"/>
        <end position="166"/>
    </location>
</feature>
<dbReference type="AlphaFoldDB" id="J0WJR4"/>
<keyword evidence="12" id="KW-0408">Iron</keyword>
<gene>
    <name evidence="14" type="ORF">HMPREF1318_0409</name>
</gene>
<evidence type="ECO:0000256" key="6">
    <source>
        <dbReference type="ARBA" id="ARBA00022723"/>
    </source>
</evidence>
<dbReference type="FunFam" id="1.10.10.10:FF:000459">
    <property type="entry name" value="Ferric uptake regulation protein"/>
    <property type="match status" value="1"/>
</dbReference>
<dbReference type="OrthoDB" id="8659436at2"/>
<comment type="similarity">
    <text evidence="2">Belongs to the Fur family.</text>
</comment>
<feature type="binding site" evidence="11">
    <location>
        <position position="95"/>
    </location>
    <ligand>
        <name>Zn(2+)</name>
        <dbReference type="ChEBI" id="CHEBI:29105"/>
    </ligand>
</feature>
<dbReference type="EMBL" id="AKFT01000214">
    <property type="protein sequence ID" value="EJF36781.1"/>
    <property type="molecule type" value="Genomic_DNA"/>
</dbReference>
<dbReference type="Pfam" id="PF01475">
    <property type="entry name" value="FUR"/>
    <property type="match status" value="1"/>
</dbReference>
<dbReference type="GO" id="GO:0045892">
    <property type="term" value="P:negative regulation of DNA-templated transcription"/>
    <property type="evidence" value="ECO:0007669"/>
    <property type="project" value="TreeGrafter"/>
</dbReference>
<feature type="binding site" evidence="12">
    <location>
        <position position="110"/>
    </location>
    <ligand>
        <name>Fe cation</name>
        <dbReference type="ChEBI" id="CHEBI:24875"/>
    </ligand>
</feature>
<dbReference type="Gene3D" id="3.30.1490.190">
    <property type="match status" value="1"/>
</dbReference>
<dbReference type="eggNOG" id="COG0735">
    <property type="taxonomic scope" value="Bacteria"/>
</dbReference>
<feature type="binding site" evidence="11">
    <location>
        <position position="135"/>
    </location>
    <ligand>
        <name>Zn(2+)</name>
        <dbReference type="ChEBI" id="CHEBI:29105"/>
    </ligand>
</feature>
<dbReference type="CDD" id="cd07153">
    <property type="entry name" value="Fur_like"/>
    <property type="match status" value="1"/>
</dbReference>
<evidence type="ECO:0000256" key="11">
    <source>
        <dbReference type="PIRSR" id="PIRSR602481-1"/>
    </source>
</evidence>